<dbReference type="KEGG" id="nml:Namu_2067"/>
<organism evidence="1 2">
    <name type="scientific">Nakamurella multipartita (strain ATCC 700099 / DSM 44233 / CIP 104796 / JCM 9543 / NBRC 105858 / Y-104)</name>
    <name type="common">Microsphaera multipartita</name>
    <dbReference type="NCBI Taxonomy" id="479431"/>
    <lineage>
        <taxon>Bacteria</taxon>
        <taxon>Bacillati</taxon>
        <taxon>Actinomycetota</taxon>
        <taxon>Actinomycetes</taxon>
        <taxon>Nakamurellales</taxon>
        <taxon>Nakamurellaceae</taxon>
        <taxon>Nakamurella</taxon>
    </lineage>
</organism>
<dbReference type="InParanoid" id="C8XI78"/>
<dbReference type="InterPro" id="IPR025855">
    <property type="entry name" value="Replic_Relax"/>
</dbReference>
<gene>
    <name evidence="1" type="ordered locus">Namu_2067</name>
</gene>
<protein>
    <recommendedName>
        <fullName evidence="3">Replication-relaxation</fullName>
    </recommendedName>
</protein>
<accession>C8XI78</accession>
<evidence type="ECO:0000313" key="1">
    <source>
        <dbReference type="EMBL" id="ACV78447.1"/>
    </source>
</evidence>
<reference evidence="1 2" key="2">
    <citation type="journal article" date="2010" name="Stand. Genomic Sci.">
        <title>Complete genome sequence of Nakamurella multipartita type strain (Y-104).</title>
        <authorList>
            <person name="Tice H."/>
            <person name="Mayilraj S."/>
            <person name="Sims D."/>
            <person name="Lapidus A."/>
            <person name="Nolan M."/>
            <person name="Lucas S."/>
            <person name="Glavina Del Rio T."/>
            <person name="Copeland A."/>
            <person name="Cheng J.F."/>
            <person name="Meincke L."/>
            <person name="Bruce D."/>
            <person name="Goodwin L."/>
            <person name="Pitluck S."/>
            <person name="Ivanova N."/>
            <person name="Mavromatis K."/>
            <person name="Ovchinnikova G."/>
            <person name="Pati A."/>
            <person name="Chen A."/>
            <person name="Palaniappan K."/>
            <person name="Land M."/>
            <person name="Hauser L."/>
            <person name="Chang Y.J."/>
            <person name="Jeffries C.D."/>
            <person name="Detter J.C."/>
            <person name="Brettin T."/>
            <person name="Rohde M."/>
            <person name="Goker M."/>
            <person name="Bristow J."/>
            <person name="Eisen J.A."/>
            <person name="Markowitz V."/>
            <person name="Hugenholtz P."/>
            <person name="Kyrpides N.C."/>
            <person name="Klenk H.P."/>
            <person name="Chen F."/>
        </authorList>
    </citation>
    <scope>NUCLEOTIDE SEQUENCE [LARGE SCALE GENOMIC DNA]</scope>
    <source>
        <strain evidence="2">ATCC 700099 / DSM 44233 / CIP 104796 / JCM 9543 / NBRC 105858 / Y-104</strain>
    </source>
</reference>
<sequence>MPSRHRVGRARRRTLANQLSDQDWSMLTGLARYRFLHTYQVSELHLPSSSGGASQARAVRRQLLRLARWRLIRPVVARRVGGLHGGADPHIWQLTAAGKAVLTGGTPGRTSSYPSTRFLTHTLAIAETAIGLSRATASLGGAVDIQLEREAARRIPMVGGSHTTLTPDLFAVVRAADDSGQFEDAWFIEVDCGTESLPTLLRKCEQYETYRRSGRVCPRSG</sequence>
<dbReference type="RefSeq" id="WP_015747339.1">
    <property type="nucleotide sequence ID" value="NC_013235.1"/>
</dbReference>
<dbReference type="EMBL" id="CP001737">
    <property type="protein sequence ID" value="ACV78447.1"/>
    <property type="molecule type" value="Genomic_DNA"/>
</dbReference>
<dbReference type="Pfam" id="PF13814">
    <property type="entry name" value="Replic_Relax"/>
    <property type="match status" value="1"/>
</dbReference>
<keyword evidence="2" id="KW-1185">Reference proteome</keyword>
<dbReference type="HOGENOM" id="CLU_067990_0_0_11"/>
<reference evidence="2" key="1">
    <citation type="submission" date="2009-09" db="EMBL/GenBank/DDBJ databases">
        <title>The complete genome of Nakamurella multipartita DSM 44233.</title>
        <authorList>
            <consortium name="US DOE Joint Genome Institute (JGI-PGF)"/>
            <person name="Lucas S."/>
            <person name="Copeland A."/>
            <person name="Lapidus A."/>
            <person name="Glavina del Rio T."/>
            <person name="Dalin E."/>
            <person name="Tice H."/>
            <person name="Bruce D."/>
            <person name="Goodwin L."/>
            <person name="Pitluck S."/>
            <person name="Kyrpides N."/>
            <person name="Mavromatis K."/>
            <person name="Ivanova N."/>
            <person name="Ovchinnikova G."/>
            <person name="Sims D."/>
            <person name="Meincke L."/>
            <person name="Brettin T."/>
            <person name="Detter J.C."/>
            <person name="Han C."/>
            <person name="Larimer F."/>
            <person name="Land M."/>
            <person name="Hauser L."/>
            <person name="Markowitz V."/>
            <person name="Cheng J.-F."/>
            <person name="Hugenholtz P."/>
            <person name="Woyke T."/>
            <person name="Wu D."/>
            <person name="Klenk H.-P."/>
            <person name="Eisen J.A."/>
        </authorList>
    </citation>
    <scope>NUCLEOTIDE SEQUENCE [LARGE SCALE GENOMIC DNA]</scope>
    <source>
        <strain evidence="2">ATCC 700099 / DSM 44233 / CIP 104796 / JCM 9543 / NBRC 105858 / Y-104</strain>
    </source>
</reference>
<name>C8XI78_NAKMY</name>
<dbReference type="eggNOG" id="ENOG50328GS">
    <property type="taxonomic scope" value="Bacteria"/>
</dbReference>
<evidence type="ECO:0008006" key="3">
    <source>
        <dbReference type="Google" id="ProtNLM"/>
    </source>
</evidence>
<dbReference type="Proteomes" id="UP000002218">
    <property type="component" value="Chromosome"/>
</dbReference>
<dbReference type="AlphaFoldDB" id="C8XI78"/>
<evidence type="ECO:0000313" key="2">
    <source>
        <dbReference type="Proteomes" id="UP000002218"/>
    </source>
</evidence>
<proteinExistence type="predicted"/>